<comment type="caution">
    <text evidence="3">The sequence shown here is derived from an EMBL/GenBank/DDBJ whole genome shotgun (WGS) entry which is preliminary data.</text>
</comment>
<dbReference type="Pfam" id="PF04471">
    <property type="entry name" value="Mrr_cat"/>
    <property type="match status" value="1"/>
</dbReference>
<keyword evidence="3" id="KW-0255">Endonuclease</keyword>
<dbReference type="InterPro" id="IPR011335">
    <property type="entry name" value="Restrct_endonuc-II-like"/>
</dbReference>
<keyword evidence="4" id="KW-1185">Reference proteome</keyword>
<dbReference type="GO" id="GO:0004519">
    <property type="term" value="F:endonuclease activity"/>
    <property type="evidence" value="ECO:0007669"/>
    <property type="project" value="UniProtKB-KW"/>
</dbReference>
<keyword evidence="1" id="KW-1133">Transmembrane helix</keyword>
<evidence type="ECO:0000313" key="4">
    <source>
        <dbReference type="Proteomes" id="UP000037507"/>
    </source>
</evidence>
<protein>
    <submittedName>
        <fullName evidence="3">Restriction endonuclease</fullName>
    </submittedName>
</protein>
<reference evidence="3" key="1">
    <citation type="submission" date="2017-04" db="EMBL/GenBank/DDBJ databases">
        <title>Unexpected and diverse lifestyles within the genus Limnohabitans.</title>
        <authorList>
            <person name="Kasalicky V."/>
            <person name="Mehrshad M."/>
            <person name="Andrei S.-A."/>
            <person name="Salcher M."/>
            <person name="Kratochvilova H."/>
            <person name="Simek K."/>
            <person name="Ghai R."/>
        </authorList>
    </citation>
    <scope>NUCLEOTIDE SEQUENCE [LARGE SCALE GENOMIC DNA]</scope>
    <source>
        <strain evidence="3">II-D5</strain>
    </source>
</reference>
<keyword evidence="1" id="KW-0472">Membrane</keyword>
<keyword evidence="3" id="KW-0378">Hydrolase</keyword>
<dbReference type="Proteomes" id="UP000037507">
    <property type="component" value="Unassembled WGS sequence"/>
</dbReference>
<accession>A0A2T7UG63</accession>
<gene>
    <name evidence="3" type="ORF">H663_006255</name>
</gene>
<keyword evidence="1" id="KW-0812">Transmembrane</keyword>
<dbReference type="SUPFAM" id="SSF52980">
    <property type="entry name" value="Restriction endonuclease-like"/>
    <property type="match status" value="1"/>
</dbReference>
<dbReference type="RefSeq" id="WP_053170112.1">
    <property type="nucleotide sequence ID" value="NZ_LFYT02000005.1"/>
</dbReference>
<feature type="domain" description="Restriction endonuclease type IV Mrr" evidence="2">
    <location>
        <begin position="80"/>
        <end position="186"/>
    </location>
</feature>
<feature type="transmembrane region" description="Helical" evidence="1">
    <location>
        <begin position="43"/>
        <end position="61"/>
    </location>
</feature>
<dbReference type="EMBL" id="LFYT02000005">
    <property type="protein sequence ID" value="PVE43591.1"/>
    <property type="molecule type" value="Genomic_DNA"/>
</dbReference>
<dbReference type="GO" id="GO:0009307">
    <property type="term" value="P:DNA restriction-modification system"/>
    <property type="evidence" value="ECO:0007669"/>
    <property type="project" value="InterPro"/>
</dbReference>
<sequence length="195" mass="21328">MKFKMSEKSLFATLLRAPWWVSFLVMFGVALVAGALLPEAYKIAGMLGAFPFFVIGVIAAWRQKNALSASRIEVLVEQARGMGWRDFSVLVEEALRQQGFVVTRLNEGPADFQIEKNGRVTLVGAKRWKAATVGAEHLRELLAVRESRDAFSCTCMSLGVFSQAAIDLANDSPMQLLGPANIAQLMHDGANALRA</sequence>
<name>A0A2T7UG63_9BURK</name>
<dbReference type="InterPro" id="IPR007560">
    <property type="entry name" value="Restrct_endonuc_IV_Mrr"/>
</dbReference>
<dbReference type="OrthoDB" id="8776507at2"/>
<proteinExistence type="predicted"/>
<keyword evidence="3" id="KW-0540">Nuclease</keyword>
<organism evidence="3 4">
    <name type="scientific">Limnohabitans planktonicus II-D5</name>
    <dbReference type="NCBI Taxonomy" id="1293045"/>
    <lineage>
        <taxon>Bacteria</taxon>
        <taxon>Pseudomonadati</taxon>
        <taxon>Pseudomonadota</taxon>
        <taxon>Betaproteobacteria</taxon>
        <taxon>Burkholderiales</taxon>
        <taxon>Comamonadaceae</taxon>
        <taxon>Limnohabitans</taxon>
    </lineage>
</organism>
<feature type="transmembrane region" description="Helical" evidence="1">
    <location>
        <begin position="20"/>
        <end position="37"/>
    </location>
</feature>
<evidence type="ECO:0000259" key="2">
    <source>
        <dbReference type="Pfam" id="PF04471"/>
    </source>
</evidence>
<evidence type="ECO:0000313" key="3">
    <source>
        <dbReference type="EMBL" id="PVE43591.1"/>
    </source>
</evidence>
<dbReference type="GO" id="GO:0003677">
    <property type="term" value="F:DNA binding"/>
    <property type="evidence" value="ECO:0007669"/>
    <property type="project" value="InterPro"/>
</dbReference>
<dbReference type="STRING" id="1293045.H663_04195"/>
<evidence type="ECO:0000256" key="1">
    <source>
        <dbReference type="SAM" id="Phobius"/>
    </source>
</evidence>
<dbReference type="AlphaFoldDB" id="A0A2T7UG63"/>